<gene>
    <name evidence="2" type="ORF">METZ01_LOCUS195585</name>
</gene>
<proteinExistence type="predicted"/>
<keyword evidence="1" id="KW-0812">Transmembrane</keyword>
<feature type="transmembrane region" description="Helical" evidence="1">
    <location>
        <begin position="12"/>
        <end position="32"/>
    </location>
</feature>
<dbReference type="EMBL" id="UINC01041449">
    <property type="protein sequence ID" value="SVB42731.1"/>
    <property type="molecule type" value="Genomic_DNA"/>
</dbReference>
<feature type="transmembrane region" description="Helical" evidence="1">
    <location>
        <begin position="66"/>
        <end position="84"/>
    </location>
</feature>
<sequence>MSKLFNNITKFIIFLIFASCVLWIFIGLPLHIIGSEHPFFVTIRMSYLLIWHLIKEVEKDYELISALLFIIFIGMHWLILYALGKLYEYLKPKLWLTIIYSEIEEFIDEVFPKK</sequence>
<name>A0A382DYE5_9ZZZZ</name>
<accession>A0A382DYE5</accession>
<keyword evidence="1" id="KW-1133">Transmembrane helix</keyword>
<organism evidence="2">
    <name type="scientific">marine metagenome</name>
    <dbReference type="NCBI Taxonomy" id="408172"/>
    <lineage>
        <taxon>unclassified sequences</taxon>
        <taxon>metagenomes</taxon>
        <taxon>ecological metagenomes</taxon>
    </lineage>
</organism>
<reference evidence="2" key="1">
    <citation type="submission" date="2018-05" db="EMBL/GenBank/DDBJ databases">
        <authorList>
            <person name="Lanie J.A."/>
            <person name="Ng W.-L."/>
            <person name="Kazmierczak K.M."/>
            <person name="Andrzejewski T.M."/>
            <person name="Davidsen T.M."/>
            <person name="Wayne K.J."/>
            <person name="Tettelin H."/>
            <person name="Glass J.I."/>
            <person name="Rusch D."/>
            <person name="Podicherti R."/>
            <person name="Tsui H.-C.T."/>
            <person name="Winkler M.E."/>
        </authorList>
    </citation>
    <scope>NUCLEOTIDE SEQUENCE</scope>
</reference>
<evidence type="ECO:0000256" key="1">
    <source>
        <dbReference type="SAM" id="Phobius"/>
    </source>
</evidence>
<protein>
    <submittedName>
        <fullName evidence="2">Uncharacterized protein</fullName>
    </submittedName>
</protein>
<evidence type="ECO:0000313" key="2">
    <source>
        <dbReference type="EMBL" id="SVB42731.1"/>
    </source>
</evidence>
<dbReference type="AlphaFoldDB" id="A0A382DYE5"/>
<keyword evidence="1" id="KW-0472">Membrane</keyword>